<evidence type="ECO:0000313" key="1">
    <source>
        <dbReference type="EMBL" id="MTE01352.1"/>
    </source>
</evidence>
<dbReference type="Pfam" id="PF05035">
    <property type="entry name" value="DGOK"/>
    <property type="match status" value="1"/>
</dbReference>
<dbReference type="InterPro" id="IPR007729">
    <property type="entry name" value="DGOK"/>
</dbReference>
<gene>
    <name evidence="1" type="ORF">GIY56_13765</name>
</gene>
<organism evidence="1 2">
    <name type="scientific">Paracoccus lichenicola</name>
    <dbReference type="NCBI Taxonomy" id="2665644"/>
    <lineage>
        <taxon>Bacteria</taxon>
        <taxon>Pseudomonadati</taxon>
        <taxon>Pseudomonadota</taxon>
        <taxon>Alphaproteobacteria</taxon>
        <taxon>Rhodobacterales</taxon>
        <taxon>Paracoccaceae</taxon>
        <taxon>Paracoccus</taxon>
    </lineage>
</organism>
<comment type="caution">
    <text evidence="1">The sequence shown here is derived from an EMBL/GenBank/DDBJ whole genome shotgun (WGS) entry which is preliminary data.</text>
</comment>
<dbReference type="Gene3D" id="3.30.420.310">
    <property type="entry name" value="2-keto-3-deoxy-galactonokinase, C-terminal domain"/>
    <property type="match status" value="1"/>
</dbReference>
<evidence type="ECO:0000313" key="2">
    <source>
        <dbReference type="Proteomes" id="UP000481417"/>
    </source>
</evidence>
<dbReference type="Proteomes" id="UP000481417">
    <property type="component" value="Unassembled WGS sequence"/>
</dbReference>
<sequence>MDWAAAELVTGELRLWLFRGDAQGAAITAPAGDDPAAALRAMLAPGAAIDVIASGWPGSAPVRVPCPPPPPLPALALDPRVTLHALPGLVQDRPADLIGAQATRIAGHLARHPDFDGVLCLPGQQTVWAHLSAGEVVSFRSFLTGELLSALTASMPDGASAGFAEAVQDALSRPAGLAAELSSARARLAMGLTTPPAAHAQMAGLLIGAELAAARPWWLGQPVTVIGHGWLADRYAEALVTQGLAPAMADPTRALLDGFRAARRAL</sequence>
<dbReference type="GO" id="GO:0034194">
    <property type="term" value="P:D-galactonate catabolic process"/>
    <property type="evidence" value="ECO:0007669"/>
    <property type="project" value="InterPro"/>
</dbReference>
<accession>A0A6L6HST4</accession>
<keyword evidence="1" id="KW-0418">Kinase</keyword>
<keyword evidence="2" id="KW-1185">Reference proteome</keyword>
<dbReference type="InterPro" id="IPR042257">
    <property type="entry name" value="DGOK_C"/>
</dbReference>
<dbReference type="AlphaFoldDB" id="A0A6L6HST4"/>
<keyword evidence="1" id="KW-0808">Transferase</keyword>
<proteinExistence type="predicted"/>
<protein>
    <submittedName>
        <fullName evidence="1">2-dehydro-3-deoxygalactonokinase</fullName>
    </submittedName>
</protein>
<dbReference type="RefSeq" id="WP_154765422.1">
    <property type="nucleotide sequence ID" value="NZ_WMBT01000009.1"/>
</dbReference>
<reference evidence="1 2" key="1">
    <citation type="submission" date="2019-11" db="EMBL/GenBank/DDBJ databases">
        <authorList>
            <person name="Lang L."/>
        </authorList>
    </citation>
    <scope>NUCLEOTIDE SEQUENCE [LARGE SCALE GENOMIC DNA]</scope>
    <source>
        <strain evidence="1 2">YIM 132242</strain>
    </source>
</reference>
<dbReference type="GO" id="GO:0008671">
    <property type="term" value="F:2-dehydro-3-deoxygalactonokinase activity"/>
    <property type="evidence" value="ECO:0007669"/>
    <property type="project" value="InterPro"/>
</dbReference>
<dbReference type="EMBL" id="WMBT01000009">
    <property type="protein sequence ID" value="MTE01352.1"/>
    <property type="molecule type" value="Genomic_DNA"/>
</dbReference>
<name>A0A6L6HST4_9RHOB</name>